<evidence type="ECO:0000259" key="3">
    <source>
        <dbReference type="Pfam" id="PF04235"/>
    </source>
</evidence>
<proteinExistence type="predicted"/>
<keyword evidence="5" id="KW-1185">Reference proteome</keyword>
<feature type="transmembrane region" description="Helical" evidence="2">
    <location>
        <begin position="135"/>
        <end position="158"/>
    </location>
</feature>
<dbReference type="Pfam" id="PF04235">
    <property type="entry name" value="DUF418"/>
    <property type="match status" value="1"/>
</dbReference>
<dbReference type="Proteomes" id="UP000594586">
    <property type="component" value="Chromosome"/>
</dbReference>
<evidence type="ECO:0000313" key="4">
    <source>
        <dbReference type="EMBL" id="QPK84245.1"/>
    </source>
</evidence>
<feature type="transmembrane region" description="Helical" evidence="2">
    <location>
        <begin position="56"/>
        <end position="75"/>
    </location>
</feature>
<feature type="domain" description="DUF418" evidence="3">
    <location>
        <begin position="212"/>
        <end position="372"/>
    </location>
</feature>
<reference evidence="4 5" key="1">
    <citation type="submission" date="2020-11" db="EMBL/GenBank/DDBJ databases">
        <title>Corynebacterium sp. MC1420.</title>
        <authorList>
            <person name="Zhou J."/>
        </authorList>
    </citation>
    <scope>NUCLEOTIDE SEQUENCE [LARGE SCALE GENOMIC DNA]</scope>
    <source>
        <strain evidence="4 5">MC1420</strain>
    </source>
</reference>
<dbReference type="AlphaFoldDB" id="A0A7T0KP51"/>
<feature type="transmembrane region" description="Helical" evidence="2">
    <location>
        <begin position="189"/>
        <end position="212"/>
    </location>
</feature>
<dbReference type="KEGG" id="cqn:G7Y29_02795"/>
<feature type="transmembrane region" description="Helical" evidence="2">
    <location>
        <begin position="87"/>
        <end position="105"/>
    </location>
</feature>
<evidence type="ECO:0000313" key="5">
    <source>
        <dbReference type="Proteomes" id="UP000594586"/>
    </source>
</evidence>
<protein>
    <submittedName>
        <fullName evidence="4">DUF418 domain-containing protein</fullName>
    </submittedName>
</protein>
<sequence length="466" mass="50158">MALLGIAMANAATAWITNGYSLDGEPGYTLGGVRPGNALDQTLAVLSAMFVHVRGLPMFSTLLGFGLGLVAASLYRKGYPEKIARKVIARRYIFLALFGLAHMLLLFFGDIMLVYGLIGTVMALLFTLASKWLRVIAYVILAGSVLLGALGAAGTYFVPDADIPDMRVPTTELTTWGAYAAENFSAGGMMLVSAPFAVVQLLGLAILGYVWAREGYLVDVDKHRRTLVTWALIAAAIVLFVGLPWGLSAIGVIDPRFEMPLMVFNTGIGLFTGPGILAAFALLTKGMTTNPRWTYPFVALGKRSMSGYLAQSFLFILVAMPFTFGLGLGSSVSGKLGVGLLVWLITVALATALEVAGRQGPFEWAHRHLSYGRTGALPPYNGGMDSIKDPELYEKLREEGNSKSKAAAISNAAANSSREDIGRKGGQAGSYEDWTRDELYERAQELDIEGRSDMNKDELIKALRND</sequence>
<feature type="transmembrane region" description="Helical" evidence="2">
    <location>
        <begin position="111"/>
        <end position="128"/>
    </location>
</feature>
<dbReference type="InterPro" id="IPR052529">
    <property type="entry name" value="Bact_Transport_Assoc"/>
</dbReference>
<feature type="transmembrane region" description="Helical" evidence="2">
    <location>
        <begin position="259"/>
        <end position="284"/>
    </location>
</feature>
<dbReference type="InterPro" id="IPR007349">
    <property type="entry name" value="DUF418"/>
</dbReference>
<dbReference type="EMBL" id="CP064955">
    <property type="protein sequence ID" value="QPK84245.1"/>
    <property type="molecule type" value="Genomic_DNA"/>
</dbReference>
<feature type="transmembrane region" description="Helical" evidence="2">
    <location>
        <begin position="305"/>
        <end position="324"/>
    </location>
</feature>
<keyword evidence="2" id="KW-0472">Membrane</keyword>
<feature type="transmembrane region" description="Helical" evidence="2">
    <location>
        <begin position="227"/>
        <end position="247"/>
    </location>
</feature>
<feature type="compositionally biased region" description="Low complexity" evidence="1">
    <location>
        <begin position="407"/>
        <end position="416"/>
    </location>
</feature>
<gene>
    <name evidence="4" type="ORF">G7Y29_02795</name>
</gene>
<dbReference type="PANTHER" id="PTHR30590:SF2">
    <property type="entry name" value="INNER MEMBRANE PROTEIN"/>
    <property type="match status" value="1"/>
</dbReference>
<keyword evidence="2" id="KW-0812">Transmembrane</keyword>
<dbReference type="PANTHER" id="PTHR30590">
    <property type="entry name" value="INNER MEMBRANE PROTEIN"/>
    <property type="match status" value="1"/>
</dbReference>
<feature type="transmembrane region" description="Helical" evidence="2">
    <location>
        <begin position="336"/>
        <end position="357"/>
    </location>
</feature>
<dbReference type="InterPro" id="IPR055642">
    <property type="entry name" value="DUF7218"/>
</dbReference>
<name>A0A7T0KP51_9CORY</name>
<keyword evidence="2" id="KW-1133">Transmembrane helix</keyword>
<feature type="region of interest" description="Disordered" evidence="1">
    <location>
        <begin position="407"/>
        <end position="434"/>
    </location>
</feature>
<organism evidence="4 5">
    <name type="scientific">Corynebacterium qintianiae</name>
    <dbReference type="NCBI Taxonomy" id="2709392"/>
    <lineage>
        <taxon>Bacteria</taxon>
        <taxon>Bacillati</taxon>
        <taxon>Actinomycetota</taxon>
        <taxon>Actinomycetes</taxon>
        <taxon>Mycobacteriales</taxon>
        <taxon>Corynebacteriaceae</taxon>
        <taxon>Corynebacterium</taxon>
    </lineage>
</organism>
<dbReference type="Pfam" id="PF23855">
    <property type="entry name" value="DUF7218"/>
    <property type="match status" value="1"/>
</dbReference>
<evidence type="ECO:0000256" key="2">
    <source>
        <dbReference type="SAM" id="Phobius"/>
    </source>
</evidence>
<accession>A0A7T0KP51</accession>
<evidence type="ECO:0000256" key="1">
    <source>
        <dbReference type="SAM" id="MobiDB-lite"/>
    </source>
</evidence>